<dbReference type="EMBL" id="LR796227">
    <property type="protein sequence ID" value="CAB4127901.1"/>
    <property type="molecule type" value="Genomic_DNA"/>
</dbReference>
<reference evidence="1" key="1">
    <citation type="submission" date="2020-04" db="EMBL/GenBank/DDBJ databases">
        <authorList>
            <person name="Chiriac C."/>
            <person name="Salcher M."/>
            <person name="Ghai R."/>
            <person name="Kavagutti S V."/>
        </authorList>
    </citation>
    <scope>NUCLEOTIDE SEQUENCE</scope>
</reference>
<evidence type="ECO:0000313" key="1">
    <source>
        <dbReference type="EMBL" id="CAB4127901.1"/>
    </source>
</evidence>
<proteinExistence type="predicted"/>
<sequence>MAASDYTFQINGIVSTDKTVLQNLDILTGACATWLTYDTAAGQWAVVINQAGTSQASFTDSNIIGAITISGSGIDRLYNSVRVEFPHVDLNDNRDFILDTIPAGDWYPNEIANTLNMAFDCINDPVQAEYVGLIELKQGRLDQVIRFQTDFSRLGLTAGDLIDVTSSVYGFTNKVFRILSLKETDTDSGAIMLDITAQEYSAAVYSTADLARYTRTNSTGIVTMGAIGVPGTPEVNKTEYNSRPRVTISSTVPTGHVEAMEFWYTPDTYTYDVNRVYTLLDTIRPAAGNTLTYGNTITVTNDSLPSGNLYVKTRGINGQTTGPFSTPAGFVYTPVQVADSINENTTVTSGGSIATSLGA</sequence>
<organism evidence="1">
    <name type="scientific">uncultured Caudovirales phage</name>
    <dbReference type="NCBI Taxonomy" id="2100421"/>
    <lineage>
        <taxon>Viruses</taxon>
        <taxon>Duplodnaviria</taxon>
        <taxon>Heunggongvirae</taxon>
        <taxon>Uroviricota</taxon>
        <taxon>Caudoviricetes</taxon>
        <taxon>Peduoviridae</taxon>
        <taxon>Maltschvirus</taxon>
        <taxon>Maltschvirus maltsch</taxon>
    </lineage>
</organism>
<feature type="non-terminal residue" evidence="1">
    <location>
        <position position="359"/>
    </location>
</feature>
<protein>
    <submittedName>
        <fullName evidence="1">Uncharacterized protein</fullName>
    </submittedName>
</protein>
<accession>A0A6J5L0J2</accession>
<name>A0A6J5L0J2_9CAUD</name>
<gene>
    <name evidence="1" type="ORF">UFOVP109_1</name>
</gene>